<evidence type="ECO:0000256" key="1">
    <source>
        <dbReference type="ARBA" id="ARBA00001954"/>
    </source>
</evidence>
<evidence type="ECO:0000256" key="3">
    <source>
        <dbReference type="ARBA" id="ARBA00022723"/>
    </source>
</evidence>
<dbReference type="AlphaFoldDB" id="A0A6A5QRJ1"/>
<dbReference type="Pfam" id="PF03055">
    <property type="entry name" value="RPE65"/>
    <property type="match status" value="1"/>
</dbReference>
<keyword evidence="4" id="KW-0408">Iron</keyword>
<comment type="similarity">
    <text evidence="2">Belongs to the carotenoid oxygenase family.</text>
</comment>
<evidence type="ECO:0000256" key="2">
    <source>
        <dbReference type="ARBA" id="ARBA00006787"/>
    </source>
</evidence>
<reference evidence="5" key="1">
    <citation type="journal article" date="2020" name="Stud. Mycol.">
        <title>101 Dothideomycetes genomes: a test case for predicting lifestyles and emergence of pathogens.</title>
        <authorList>
            <person name="Haridas S."/>
            <person name="Albert R."/>
            <person name="Binder M."/>
            <person name="Bloem J."/>
            <person name="Labutti K."/>
            <person name="Salamov A."/>
            <person name="Andreopoulos B."/>
            <person name="Baker S."/>
            <person name="Barry K."/>
            <person name="Bills G."/>
            <person name="Bluhm B."/>
            <person name="Cannon C."/>
            <person name="Castanera R."/>
            <person name="Culley D."/>
            <person name="Daum C."/>
            <person name="Ezra D."/>
            <person name="Gonzalez J."/>
            <person name="Henrissat B."/>
            <person name="Kuo A."/>
            <person name="Liang C."/>
            <person name="Lipzen A."/>
            <person name="Lutzoni F."/>
            <person name="Magnuson J."/>
            <person name="Mondo S."/>
            <person name="Nolan M."/>
            <person name="Ohm R."/>
            <person name="Pangilinan J."/>
            <person name="Park H.-J."/>
            <person name="Ramirez L."/>
            <person name="Alfaro M."/>
            <person name="Sun H."/>
            <person name="Tritt A."/>
            <person name="Yoshinaga Y."/>
            <person name="Zwiers L.-H."/>
            <person name="Turgeon B."/>
            <person name="Goodwin S."/>
            <person name="Spatafora J."/>
            <person name="Crous P."/>
            <person name="Grigoriev I."/>
        </authorList>
    </citation>
    <scope>NUCLEOTIDE SEQUENCE</scope>
    <source>
        <strain evidence="5">HMLAC05119</strain>
    </source>
</reference>
<protein>
    <submittedName>
        <fullName evidence="5">Uncharacterized protein</fullName>
    </submittedName>
</protein>
<dbReference type="EMBL" id="ML979134">
    <property type="protein sequence ID" value="KAF1918023.1"/>
    <property type="molecule type" value="Genomic_DNA"/>
</dbReference>
<keyword evidence="3" id="KW-0479">Metal-binding</keyword>
<gene>
    <name evidence="5" type="ORF">BDU57DRAFT_184225</name>
</gene>
<keyword evidence="6" id="KW-1185">Reference proteome</keyword>
<accession>A0A6A5QRJ1</accession>
<dbReference type="GO" id="GO:0016702">
    <property type="term" value="F:oxidoreductase activity, acting on single donors with incorporation of molecular oxygen, incorporation of two atoms of oxygen"/>
    <property type="evidence" value="ECO:0007669"/>
    <property type="project" value="InterPro"/>
</dbReference>
<organism evidence="5 6">
    <name type="scientific">Ampelomyces quisqualis</name>
    <name type="common">Powdery mildew agent</name>
    <dbReference type="NCBI Taxonomy" id="50730"/>
    <lineage>
        <taxon>Eukaryota</taxon>
        <taxon>Fungi</taxon>
        <taxon>Dikarya</taxon>
        <taxon>Ascomycota</taxon>
        <taxon>Pezizomycotina</taxon>
        <taxon>Dothideomycetes</taxon>
        <taxon>Pleosporomycetidae</taxon>
        <taxon>Pleosporales</taxon>
        <taxon>Pleosporineae</taxon>
        <taxon>Phaeosphaeriaceae</taxon>
        <taxon>Ampelomyces</taxon>
    </lineage>
</organism>
<evidence type="ECO:0000313" key="5">
    <source>
        <dbReference type="EMBL" id="KAF1918023.1"/>
    </source>
</evidence>
<comment type="cofactor">
    <cofactor evidence="1">
        <name>Fe(2+)</name>
        <dbReference type="ChEBI" id="CHEBI:29033"/>
    </cofactor>
</comment>
<name>A0A6A5QRJ1_AMPQU</name>
<sequence length="68" mass="7935">MMYDCAITKNYLVLPLTPLEVNHDMLKSGGNHSARDPEEDQWNGIVSHWNRKPGDIVWLRAENTMRRL</sequence>
<evidence type="ECO:0000313" key="6">
    <source>
        <dbReference type="Proteomes" id="UP000800096"/>
    </source>
</evidence>
<dbReference type="InterPro" id="IPR004294">
    <property type="entry name" value="Carotenoid_Oase"/>
</dbReference>
<evidence type="ECO:0000256" key="4">
    <source>
        <dbReference type="ARBA" id="ARBA00023004"/>
    </source>
</evidence>
<proteinExistence type="inferred from homology"/>
<dbReference type="GO" id="GO:0046872">
    <property type="term" value="F:metal ion binding"/>
    <property type="evidence" value="ECO:0007669"/>
    <property type="project" value="UniProtKB-KW"/>
</dbReference>
<dbReference type="Proteomes" id="UP000800096">
    <property type="component" value="Unassembled WGS sequence"/>
</dbReference>
<dbReference type="OrthoDB" id="1069523at2759"/>